<dbReference type="RefSeq" id="WP_168961255.1">
    <property type="nucleotide sequence ID" value="NZ_JABAEW010000002.1"/>
</dbReference>
<dbReference type="NCBIfam" id="TIGR00632">
    <property type="entry name" value="vsr"/>
    <property type="match status" value="1"/>
</dbReference>
<evidence type="ECO:0000256" key="3">
    <source>
        <dbReference type="ARBA" id="ARBA00022763"/>
    </source>
</evidence>
<comment type="similarity">
    <text evidence="6">Belongs to the vsr family.</text>
</comment>
<evidence type="ECO:0000256" key="4">
    <source>
        <dbReference type="ARBA" id="ARBA00022801"/>
    </source>
</evidence>
<keyword evidence="5 6" id="KW-0234">DNA repair</keyword>
<dbReference type="CDD" id="cd00221">
    <property type="entry name" value="Vsr"/>
    <property type="match status" value="1"/>
</dbReference>
<keyword evidence="4 6" id="KW-0378">Hydrolase</keyword>
<sequence>MDRISPEKRSWNMSRIKSKDTTPERIVRSFLHRNGFRFRLHVKDLPGKPDIVLPKYKTVIEVRGCYWHRHEGCKYAYMPKTRIEFWQKKFNENIRRDKVTYQMLSESGFKVFVIWECEITEAYLNNVCLQIKGSQA</sequence>
<comment type="function">
    <text evidence="6">May nick specific sequences that contain T:G mispairs resulting from m5C-deamination.</text>
</comment>
<protein>
    <recommendedName>
        <fullName evidence="6">Very short patch repair endonuclease</fullName>
        <ecNumber evidence="6">3.1.-.-</ecNumber>
    </recommendedName>
</protein>
<keyword evidence="2 6" id="KW-0255">Endonuclease</keyword>
<dbReference type="Proteomes" id="UP000576225">
    <property type="component" value="Unassembled WGS sequence"/>
</dbReference>
<dbReference type="SUPFAM" id="SSF52980">
    <property type="entry name" value="Restriction endonuclease-like"/>
    <property type="match status" value="1"/>
</dbReference>
<dbReference type="EMBL" id="JABAEW010000002">
    <property type="protein sequence ID" value="NMD85174.1"/>
    <property type="molecule type" value="Genomic_DNA"/>
</dbReference>
<keyword evidence="3 6" id="KW-0227">DNA damage</keyword>
<dbReference type="AlphaFoldDB" id="A0A848AML7"/>
<dbReference type="InterPro" id="IPR011335">
    <property type="entry name" value="Restrct_endonuc-II-like"/>
</dbReference>
<dbReference type="Gene3D" id="3.40.960.10">
    <property type="entry name" value="VSR Endonuclease"/>
    <property type="match status" value="1"/>
</dbReference>
<organism evidence="7 8">
    <name type="scientific">Victivallis vadensis</name>
    <dbReference type="NCBI Taxonomy" id="172901"/>
    <lineage>
        <taxon>Bacteria</taxon>
        <taxon>Pseudomonadati</taxon>
        <taxon>Lentisphaerota</taxon>
        <taxon>Lentisphaeria</taxon>
        <taxon>Victivallales</taxon>
        <taxon>Victivallaceae</taxon>
        <taxon>Victivallis</taxon>
    </lineage>
</organism>
<name>A0A848AML7_9BACT</name>
<evidence type="ECO:0000313" key="8">
    <source>
        <dbReference type="Proteomes" id="UP000576225"/>
    </source>
</evidence>
<dbReference type="GO" id="GO:0016787">
    <property type="term" value="F:hydrolase activity"/>
    <property type="evidence" value="ECO:0007669"/>
    <property type="project" value="UniProtKB-KW"/>
</dbReference>
<evidence type="ECO:0000256" key="2">
    <source>
        <dbReference type="ARBA" id="ARBA00022759"/>
    </source>
</evidence>
<comment type="caution">
    <text evidence="7">The sequence shown here is derived from an EMBL/GenBank/DDBJ whole genome shotgun (WGS) entry which is preliminary data.</text>
</comment>
<gene>
    <name evidence="7" type="primary">vsr</name>
    <name evidence="7" type="ORF">HF882_01100</name>
</gene>
<dbReference type="InterPro" id="IPR004603">
    <property type="entry name" value="DNA_mismatch_endonuc_vsr"/>
</dbReference>
<dbReference type="Pfam" id="PF03852">
    <property type="entry name" value="Vsr"/>
    <property type="match status" value="1"/>
</dbReference>
<evidence type="ECO:0000313" key="7">
    <source>
        <dbReference type="EMBL" id="NMD85174.1"/>
    </source>
</evidence>
<reference evidence="7 8" key="1">
    <citation type="submission" date="2020-04" db="EMBL/GenBank/DDBJ databases">
        <authorList>
            <person name="Hitch T.C.A."/>
            <person name="Wylensek D."/>
            <person name="Clavel T."/>
        </authorList>
    </citation>
    <scope>NUCLEOTIDE SEQUENCE [LARGE SCALE GENOMIC DNA]</scope>
    <source>
        <strain evidence="7 8">COR2-253-APC-1A</strain>
    </source>
</reference>
<dbReference type="GO" id="GO:0006298">
    <property type="term" value="P:mismatch repair"/>
    <property type="evidence" value="ECO:0007669"/>
    <property type="project" value="UniProtKB-UniRule"/>
</dbReference>
<proteinExistence type="inferred from homology"/>
<evidence type="ECO:0000256" key="6">
    <source>
        <dbReference type="PIRNR" id="PIRNR018267"/>
    </source>
</evidence>
<dbReference type="GO" id="GO:0004519">
    <property type="term" value="F:endonuclease activity"/>
    <property type="evidence" value="ECO:0007669"/>
    <property type="project" value="UniProtKB-KW"/>
</dbReference>
<keyword evidence="1 6" id="KW-0540">Nuclease</keyword>
<accession>A0A848AML7</accession>
<dbReference type="EC" id="3.1.-.-" evidence="6"/>
<dbReference type="PIRSF" id="PIRSF018267">
    <property type="entry name" value="VSR_endonuc"/>
    <property type="match status" value="1"/>
</dbReference>
<evidence type="ECO:0000256" key="1">
    <source>
        <dbReference type="ARBA" id="ARBA00022722"/>
    </source>
</evidence>
<evidence type="ECO:0000256" key="5">
    <source>
        <dbReference type="ARBA" id="ARBA00023204"/>
    </source>
</evidence>